<feature type="active site" description="Schiff-base intermediate with substrate" evidence="4">
    <location>
        <position position="165"/>
    </location>
</feature>
<dbReference type="PIRSF" id="PIRSF001365">
    <property type="entry name" value="DHDPS"/>
    <property type="match status" value="1"/>
</dbReference>
<accession>A0A316UWG6</accession>
<evidence type="ECO:0000256" key="1">
    <source>
        <dbReference type="ARBA" id="ARBA00023239"/>
    </source>
</evidence>
<dbReference type="CDD" id="cd00408">
    <property type="entry name" value="DHDPS-like"/>
    <property type="match status" value="1"/>
</dbReference>
<evidence type="ECO:0000313" key="6">
    <source>
        <dbReference type="EMBL" id="PWN28671.1"/>
    </source>
</evidence>
<dbReference type="EMBL" id="KZ819665">
    <property type="protein sequence ID" value="PWN28671.1"/>
    <property type="molecule type" value="Genomic_DNA"/>
</dbReference>
<dbReference type="InterPro" id="IPR013785">
    <property type="entry name" value="Aldolase_TIM"/>
</dbReference>
<dbReference type="PRINTS" id="PR00146">
    <property type="entry name" value="DHPICSNTHASE"/>
</dbReference>
<organism evidence="6 7">
    <name type="scientific">Jaminaea rosea</name>
    <dbReference type="NCBI Taxonomy" id="1569628"/>
    <lineage>
        <taxon>Eukaryota</taxon>
        <taxon>Fungi</taxon>
        <taxon>Dikarya</taxon>
        <taxon>Basidiomycota</taxon>
        <taxon>Ustilaginomycotina</taxon>
        <taxon>Exobasidiomycetes</taxon>
        <taxon>Microstromatales</taxon>
        <taxon>Microstromatales incertae sedis</taxon>
        <taxon>Jaminaea</taxon>
    </lineage>
</organism>
<keyword evidence="7" id="KW-1185">Reference proteome</keyword>
<dbReference type="InterPro" id="IPR020624">
    <property type="entry name" value="Schiff_base-form_aldolases_CS"/>
</dbReference>
<dbReference type="GO" id="GO:0008840">
    <property type="term" value="F:4-hydroxy-tetrahydrodipicolinate synthase activity"/>
    <property type="evidence" value="ECO:0007669"/>
    <property type="project" value="TreeGrafter"/>
</dbReference>
<protein>
    <submittedName>
        <fullName evidence="6">Aldolase</fullName>
    </submittedName>
</protein>
<dbReference type="PANTHER" id="PTHR12128:SF66">
    <property type="entry name" value="4-HYDROXY-2-OXOGLUTARATE ALDOLASE, MITOCHONDRIAL"/>
    <property type="match status" value="1"/>
</dbReference>
<reference evidence="6 7" key="1">
    <citation type="journal article" date="2018" name="Mol. Biol. Evol.">
        <title>Broad Genomic Sampling Reveals a Smut Pathogenic Ancestry of the Fungal Clade Ustilaginomycotina.</title>
        <authorList>
            <person name="Kijpornyongpan T."/>
            <person name="Mondo S.J."/>
            <person name="Barry K."/>
            <person name="Sandor L."/>
            <person name="Lee J."/>
            <person name="Lipzen A."/>
            <person name="Pangilinan J."/>
            <person name="LaButti K."/>
            <person name="Hainaut M."/>
            <person name="Henrissat B."/>
            <person name="Grigoriev I.V."/>
            <person name="Spatafora J.W."/>
            <person name="Aime M.C."/>
        </authorList>
    </citation>
    <scope>NUCLEOTIDE SEQUENCE [LARGE SCALE GENOMIC DNA]</scope>
    <source>
        <strain evidence="6 7">MCA 5214</strain>
    </source>
</reference>
<keyword evidence="1 3" id="KW-0456">Lyase</keyword>
<dbReference type="Pfam" id="PF00701">
    <property type="entry name" value="DHDPS"/>
    <property type="match status" value="1"/>
</dbReference>
<dbReference type="GeneID" id="37025388"/>
<dbReference type="SMART" id="SM01130">
    <property type="entry name" value="DHDPS"/>
    <property type="match status" value="1"/>
</dbReference>
<name>A0A316UWG6_9BASI</name>
<dbReference type="STRING" id="1569628.A0A316UWG6"/>
<dbReference type="Proteomes" id="UP000245884">
    <property type="component" value="Unassembled WGS sequence"/>
</dbReference>
<dbReference type="Gene3D" id="3.20.20.70">
    <property type="entry name" value="Aldolase class I"/>
    <property type="match status" value="1"/>
</dbReference>
<proteinExistence type="inferred from homology"/>
<dbReference type="RefSeq" id="XP_025363283.1">
    <property type="nucleotide sequence ID" value="XM_025503565.1"/>
</dbReference>
<evidence type="ECO:0000256" key="2">
    <source>
        <dbReference type="ARBA" id="ARBA00023270"/>
    </source>
</evidence>
<sequence length="297" mass="31600">MFRGVLAAVPTPFSADGLSLDLSKIQPLVDRLADANCTGVVVTGTTGEFTSLTPEEHKAVIRAYVAAVGDRPLNVVAGFGALNTRAAEEMAQWCAQTRGIDAIMVVPPFYERLSFEALQFFLCAVSTACGSLDIVYYHVPSATGLPLTADQMRELAKIPRMRYIKDTSGNAPHAIDHVCNTAAGQRMAHFNGTDTFTFAALAMGAEGVAWGVASVAPYESVALYQALVEEQDLKQAKEIWSLLYPIAACLESVNYPAGVKAALDVLGLPMGPVRAPTLPLSGDDVARLKGVVARVKK</sequence>
<dbReference type="PROSITE" id="PS00665">
    <property type="entry name" value="DHDPS_1"/>
    <property type="match status" value="1"/>
</dbReference>
<dbReference type="InterPro" id="IPR002220">
    <property type="entry name" value="DapA-like"/>
</dbReference>
<keyword evidence="2" id="KW-0704">Schiff base</keyword>
<evidence type="ECO:0000313" key="7">
    <source>
        <dbReference type="Proteomes" id="UP000245884"/>
    </source>
</evidence>
<evidence type="ECO:0000256" key="5">
    <source>
        <dbReference type="PIRSR" id="PIRSR001365-2"/>
    </source>
</evidence>
<dbReference type="OrthoDB" id="191315at2759"/>
<feature type="binding site" evidence="5">
    <location>
        <position position="46"/>
    </location>
    <ligand>
        <name>pyruvate</name>
        <dbReference type="ChEBI" id="CHEBI:15361"/>
    </ligand>
</feature>
<gene>
    <name evidence="6" type="ORF">BDZ90DRAFT_154754</name>
</gene>
<evidence type="ECO:0000256" key="3">
    <source>
        <dbReference type="PIRNR" id="PIRNR001365"/>
    </source>
</evidence>
<comment type="similarity">
    <text evidence="3">Belongs to the DapA family.</text>
</comment>
<evidence type="ECO:0000256" key="4">
    <source>
        <dbReference type="PIRSR" id="PIRSR001365-1"/>
    </source>
</evidence>
<dbReference type="AlphaFoldDB" id="A0A316UWG6"/>
<dbReference type="PANTHER" id="PTHR12128">
    <property type="entry name" value="DIHYDRODIPICOLINATE SYNTHASE"/>
    <property type="match status" value="1"/>
</dbReference>
<feature type="active site" description="Proton donor/acceptor" evidence="4">
    <location>
        <position position="137"/>
    </location>
</feature>
<dbReference type="SUPFAM" id="SSF51569">
    <property type="entry name" value="Aldolase"/>
    <property type="match status" value="1"/>
</dbReference>